<evidence type="ECO:0000256" key="1">
    <source>
        <dbReference type="ARBA" id="ARBA00007572"/>
    </source>
</evidence>
<keyword evidence="5" id="KW-1185">Reference proteome</keyword>
<evidence type="ECO:0000256" key="2">
    <source>
        <dbReference type="ARBA" id="ARBA00022598"/>
    </source>
</evidence>
<dbReference type="EMBL" id="JBIRWE010000005">
    <property type="protein sequence ID" value="MFI1965253.1"/>
    <property type="molecule type" value="Genomic_DNA"/>
</dbReference>
<dbReference type="GO" id="GO:0016874">
    <property type="term" value="F:ligase activity"/>
    <property type="evidence" value="ECO:0007669"/>
    <property type="project" value="UniProtKB-KW"/>
</dbReference>
<sequence>MSTRLRPPVRVALARSVDVLPRGGPYAYEPKFDGHRLVVLRTAAGVLLQARSGRMVADSFPDLARAARALPEGTVLDGEVVVWTGGRTDFAAVQKRAMAGRARAAALARELPASYAAFDLLATGSADLRRLPYERRRAALVELLAPLGPPLQPVPMTTDPDTAEAWFASLREVGVEGLVAKRLDHPYRGGRREWQKLRHSETRDAVVVGFTGPRARPRTLVLVLPGDDEPVVSGRLGPHLQLRLAEALRESAAAPETGRLTTSDGTVYTPVPPDLSVEVQQTAVRNPVTTVVRLRGPD</sequence>
<dbReference type="PANTHER" id="PTHR45674">
    <property type="entry name" value="DNA LIGASE 1/3 FAMILY MEMBER"/>
    <property type="match status" value="1"/>
</dbReference>
<dbReference type="Gene3D" id="3.30.470.30">
    <property type="entry name" value="DNA ligase/mRNA capping enzyme"/>
    <property type="match status" value="1"/>
</dbReference>
<proteinExistence type="inferred from homology"/>
<evidence type="ECO:0000259" key="3">
    <source>
        <dbReference type="Pfam" id="PF01068"/>
    </source>
</evidence>
<dbReference type="SUPFAM" id="SSF56091">
    <property type="entry name" value="DNA ligase/mRNA capping enzyme, catalytic domain"/>
    <property type="match status" value="1"/>
</dbReference>
<reference evidence="4 5" key="1">
    <citation type="submission" date="2024-10" db="EMBL/GenBank/DDBJ databases">
        <title>The Natural Products Discovery Center: Release of the First 8490 Sequenced Strains for Exploring Actinobacteria Biosynthetic Diversity.</title>
        <authorList>
            <person name="Kalkreuter E."/>
            <person name="Kautsar S.A."/>
            <person name="Yang D."/>
            <person name="Bader C.D."/>
            <person name="Teijaro C.N."/>
            <person name="Fluegel L."/>
            <person name="Davis C.M."/>
            <person name="Simpson J.R."/>
            <person name="Lauterbach L."/>
            <person name="Steele A.D."/>
            <person name="Gui C."/>
            <person name="Meng S."/>
            <person name="Li G."/>
            <person name="Viehrig K."/>
            <person name="Ye F."/>
            <person name="Su P."/>
            <person name="Kiefer A.F."/>
            <person name="Nichols A."/>
            <person name="Cepeda A.J."/>
            <person name="Yan W."/>
            <person name="Fan B."/>
            <person name="Jiang Y."/>
            <person name="Adhikari A."/>
            <person name="Zheng C.-J."/>
            <person name="Schuster L."/>
            <person name="Cowan T.M."/>
            <person name="Smanski M.J."/>
            <person name="Chevrette M.G."/>
            <person name="De Carvalho L.P.S."/>
            <person name="Shen B."/>
        </authorList>
    </citation>
    <scope>NUCLEOTIDE SEQUENCE [LARGE SCALE GENOMIC DNA]</scope>
    <source>
        <strain evidence="4 5">NPDC020327</strain>
    </source>
</reference>
<dbReference type="PANTHER" id="PTHR45674:SF4">
    <property type="entry name" value="DNA LIGASE 1"/>
    <property type="match status" value="1"/>
</dbReference>
<feature type="domain" description="ATP-dependent DNA ligase family profile" evidence="3">
    <location>
        <begin position="24"/>
        <end position="197"/>
    </location>
</feature>
<gene>
    <name evidence="4" type="ORF">ACH429_14260</name>
</gene>
<evidence type="ECO:0000313" key="4">
    <source>
        <dbReference type="EMBL" id="MFI1965253.1"/>
    </source>
</evidence>
<comment type="caution">
    <text evidence="4">The sequence shown here is derived from an EMBL/GenBank/DDBJ whole genome shotgun (WGS) entry which is preliminary data.</text>
</comment>
<evidence type="ECO:0000313" key="5">
    <source>
        <dbReference type="Proteomes" id="UP001611548"/>
    </source>
</evidence>
<protein>
    <submittedName>
        <fullName evidence="4">ATP-dependent DNA ligase</fullName>
    </submittedName>
</protein>
<organism evidence="4 5">
    <name type="scientific">Streptomyces pathocidini</name>
    <dbReference type="NCBI Taxonomy" id="1650571"/>
    <lineage>
        <taxon>Bacteria</taxon>
        <taxon>Bacillati</taxon>
        <taxon>Actinomycetota</taxon>
        <taxon>Actinomycetes</taxon>
        <taxon>Kitasatosporales</taxon>
        <taxon>Streptomycetaceae</taxon>
        <taxon>Streptomyces</taxon>
    </lineage>
</organism>
<dbReference type="InterPro" id="IPR050191">
    <property type="entry name" value="ATP-dep_DNA_ligase"/>
</dbReference>
<dbReference type="CDD" id="cd07905">
    <property type="entry name" value="Adenylation_DNA_ligase_LigC"/>
    <property type="match status" value="1"/>
</dbReference>
<keyword evidence="2 4" id="KW-0436">Ligase</keyword>
<name>A0ABW7US15_9ACTN</name>
<comment type="similarity">
    <text evidence="1">Belongs to the ATP-dependent DNA ligase family.</text>
</comment>
<dbReference type="RefSeq" id="WP_107098334.1">
    <property type="nucleotide sequence ID" value="NZ_JBEZHZ010000005.1"/>
</dbReference>
<accession>A0ABW7US15</accession>
<dbReference type="InterPro" id="IPR044119">
    <property type="entry name" value="Adenylation_LigC-like"/>
</dbReference>
<dbReference type="Gene3D" id="3.30.1490.70">
    <property type="match status" value="1"/>
</dbReference>
<dbReference type="Pfam" id="PF01068">
    <property type="entry name" value="DNA_ligase_A_M"/>
    <property type="match status" value="1"/>
</dbReference>
<dbReference type="Proteomes" id="UP001611548">
    <property type="component" value="Unassembled WGS sequence"/>
</dbReference>
<dbReference type="InterPro" id="IPR012310">
    <property type="entry name" value="DNA_ligase_ATP-dep_cent"/>
</dbReference>